<feature type="transmembrane region" description="Helical" evidence="2">
    <location>
        <begin position="21"/>
        <end position="40"/>
    </location>
</feature>
<evidence type="ECO:0000256" key="1">
    <source>
        <dbReference type="SAM" id="MobiDB-lite"/>
    </source>
</evidence>
<dbReference type="InterPro" id="IPR006141">
    <property type="entry name" value="Intein_N"/>
</dbReference>
<keyword evidence="2" id="KW-1133">Transmembrane helix</keyword>
<gene>
    <name evidence="3" type="ORF">GCM10009550_61730</name>
</gene>
<protein>
    <recommendedName>
        <fullName evidence="5">Pretoxin HINT domain-containing protein</fullName>
    </recommendedName>
</protein>
<dbReference type="SUPFAM" id="SSF51294">
    <property type="entry name" value="Hedgehog/intein (Hint) domain"/>
    <property type="match status" value="1"/>
</dbReference>
<feature type="compositionally biased region" description="Pro residues" evidence="1">
    <location>
        <begin position="67"/>
        <end position="81"/>
    </location>
</feature>
<dbReference type="Gene3D" id="2.170.16.10">
    <property type="entry name" value="Hedgehog/Intein (Hint) domain"/>
    <property type="match status" value="1"/>
</dbReference>
<keyword evidence="4" id="KW-1185">Reference proteome</keyword>
<dbReference type="PROSITE" id="PS50817">
    <property type="entry name" value="INTEIN_N_TER"/>
    <property type="match status" value="1"/>
</dbReference>
<dbReference type="RefSeq" id="WP_344244726.1">
    <property type="nucleotide sequence ID" value="NZ_BAAAHH010000033.1"/>
</dbReference>
<dbReference type="EMBL" id="BAAAHH010000033">
    <property type="protein sequence ID" value="GAA0964262.1"/>
    <property type="molecule type" value="Genomic_DNA"/>
</dbReference>
<name>A0ABP4CBU7_9ACTN</name>
<accession>A0ABP4CBU7</accession>
<feature type="compositionally biased region" description="Pro residues" evidence="1">
    <location>
        <begin position="91"/>
        <end position="115"/>
    </location>
</feature>
<evidence type="ECO:0000313" key="4">
    <source>
        <dbReference type="Proteomes" id="UP001500665"/>
    </source>
</evidence>
<comment type="caution">
    <text evidence="3">The sequence shown here is derived from an EMBL/GenBank/DDBJ whole genome shotgun (WGS) entry which is preliminary data.</text>
</comment>
<dbReference type="CDD" id="cd00081">
    <property type="entry name" value="Hint"/>
    <property type="match status" value="1"/>
</dbReference>
<keyword evidence="2" id="KW-0472">Membrane</keyword>
<organism evidence="3 4">
    <name type="scientific">Actinocorallia libanotica</name>
    <dbReference type="NCBI Taxonomy" id="46162"/>
    <lineage>
        <taxon>Bacteria</taxon>
        <taxon>Bacillati</taxon>
        <taxon>Actinomycetota</taxon>
        <taxon>Actinomycetes</taxon>
        <taxon>Streptosporangiales</taxon>
        <taxon>Thermomonosporaceae</taxon>
        <taxon>Actinocorallia</taxon>
    </lineage>
</organism>
<dbReference type="Proteomes" id="UP001500665">
    <property type="component" value="Unassembled WGS sequence"/>
</dbReference>
<proteinExistence type="predicted"/>
<reference evidence="4" key="1">
    <citation type="journal article" date="2019" name="Int. J. Syst. Evol. Microbiol.">
        <title>The Global Catalogue of Microorganisms (GCM) 10K type strain sequencing project: providing services to taxonomists for standard genome sequencing and annotation.</title>
        <authorList>
            <consortium name="The Broad Institute Genomics Platform"/>
            <consortium name="The Broad Institute Genome Sequencing Center for Infectious Disease"/>
            <person name="Wu L."/>
            <person name="Ma J."/>
        </authorList>
    </citation>
    <scope>NUCLEOTIDE SEQUENCE [LARGE SCALE GENOMIC DNA]</scope>
    <source>
        <strain evidence="4">JCM 10696</strain>
    </source>
</reference>
<evidence type="ECO:0000256" key="2">
    <source>
        <dbReference type="SAM" id="Phobius"/>
    </source>
</evidence>
<dbReference type="InterPro" id="IPR036844">
    <property type="entry name" value="Hint_dom_sf"/>
</dbReference>
<evidence type="ECO:0000313" key="3">
    <source>
        <dbReference type="EMBL" id="GAA0964262.1"/>
    </source>
</evidence>
<evidence type="ECO:0008006" key="5">
    <source>
        <dbReference type="Google" id="ProtNLM"/>
    </source>
</evidence>
<sequence>MPRRERRTGLRRDGGASSVEYGAILILVAALAAVFTVVALPERVKTNTAAAICQLFSGTGPRDCPEGQPPAPVPDGPPGANGPPAGDDPPDGPALPDPAPRGEPPAADPNLPPALDPDDPDVRNYNDAKNEADAANQALNDLNGLSEQAKQEIIDFLKDLVGITDIEDCLTKGDIIACISALAGLVPWGKVLKVLKKIPGAIKLAKKLKNLWDKLADARARKKKADDALEDAKKKLDGKACPVKKPPSSFLPGTRVLLADGTSQPIERIRVGDLVRSTDPVRGVTASLPVTHLIDSRGPKRLVTLSLSPLGRFGPTVTATANHPFWNPAARVWQPADRLAPGTPLNGRHVLASARPRTATARVHNLTIAGFHTYYVLIGGVPVLVHNENPVPQPGCGPLEGEEEYDVYDPVTKNRITDIDKIENGVLWELKSVLYGDEQWLDKQVTKKLDKYLKAREHIEGYENAPIGFRFTSDRMDPRFRTALENHFDRLRRENPGLDLRLEFVG</sequence>
<dbReference type="Pfam" id="PF07591">
    <property type="entry name" value="PT-HINT"/>
    <property type="match status" value="1"/>
</dbReference>
<keyword evidence="2" id="KW-0812">Transmembrane</keyword>
<feature type="region of interest" description="Disordered" evidence="1">
    <location>
        <begin position="61"/>
        <end position="126"/>
    </location>
</feature>